<evidence type="ECO:0000256" key="3">
    <source>
        <dbReference type="PROSITE-ProRule" id="PRU00221"/>
    </source>
</evidence>
<dbReference type="OrthoDB" id="6262491at2759"/>
<dbReference type="AlphaFoldDB" id="A0A7J7IS75"/>
<organism evidence="5 6">
    <name type="scientific">Bugula neritina</name>
    <name type="common">Brown bryozoan</name>
    <name type="synonym">Sertularia neritina</name>
    <dbReference type="NCBI Taxonomy" id="10212"/>
    <lineage>
        <taxon>Eukaryota</taxon>
        <taxon>Metazoa</taxon>
        <taxon>Spiralia</taxon>
        <taxon>Lophotrochozoa</taxon>
        <taxon>Bryozoa</taxon>
        <taxon>Gymnolaemata</taxon>
        <taxon>Cheilostomatida</taxon>
        <taxon>Flustrina</taxon>
        <taxon>Buguloidea</taxon>
        <taxon>Bugulidae</taxon>
        <taxon>Bugula</taxon>
    </lineage>
</organism>
<evidence type="ECO:0000313" key="6">
    <source>
        <dbReference type="Proteomes" id="UP000593567"/>
    </source>
</evidence>
<sequence>MDKIYSTLCNCWKGSEQMQPPVSRELEAHPDSTGDSVGDTKLLRTASVTEECGANFNALVEIQNQQILCGDSNGRMFSVDYMKDEVLKKWDGHSKSITKACVEADVDGPPSNMFTASRDLSIKMWKISGGFSCTQEFKGHHDLVVTAVAAHPKNRNVICSGSRDNTVALWDVSTGSVTNSVKIARNLVTDLCWKDDILAQTSEDKSLRLWDPRSLEVTHTFIKKQQILTSCDVSSSIVATSSSGFNGSGCEISLWDHRNTTLPYHEFKVTLRR</sequence>
<dbReference type="InterPro" id="IPR015943">
    <property type="entry name" value="WD40/YVTN_repeat-like_dom_sf"/>
</dbReference>
<comment type="caution">
    <text evidence="5">The sequence shown here is derived from an EMBL/GenBank/DDBJ whole genome shotgun (WGS) entry which is preliminary data.</text>
</comment>
<dbReference type="InterPro" id="IPR020472">
    <property type="entry name" value="WD40_PAC1"/>
</dbReference>
<feature type="region of interest" description="Disordered" evidence="4">
    <location>
        <begin position="21"/>
        <end position="40"/>
    </location>
</feature>
<dbReference type="InterPro" id="IPR040066">
    <property type="entry name" value="WDR31"/>
</dbReference>
<keyword evidence="1 3" id="KW-0853">WD repeat</keyword>
<dbReference type="Proteomes" id="UP000593567">
    <property type="component" value="Unassembled WGS sequence"/>
</dbReference>
<gene>
    <name evidence="5" type="ORF">EB796_024898</name>
</gene>
<dbReference type="EMBL" id="VXIV02003467">
    <property type="protein sequence ID" value="KAF6016789.1"/>
    <property type="molecule type" value="Genomic_DNA"/>
</dbReference>
<evidence type="ECO:0000313" key="5">
    <source>
        <dbReference type="EMBL" id="KAF6016789.1"/>
    </source>
</evidence>
<keyword evidence="6" id="KW-1185">Reference proteome</keyword>
<dbReference type="PRINTS" id="PR00320">
    <property type="entry name" value="GPROTEINBRPT"/>
</dbReference>
<dbReference type="PANTHER" id="PTHR19869">
    <property type="entry name" value="SPERMATID WD-REPEAT PROTEIN"/>
    <property type="match status" value="1"/>
</dbReference>
<dbReference type="InterPro" id="IPR001680">
    <property type="entry name" value="WD40_rpt"/>
</dbReference>
<dbReference type="PROSITE" id="PS00678">
    <property type="entry name" value="WD_REPEATS_1"/>
    <property type="match status" value="1"/>
</dbReference>
<protein>
    <submittedName>
        <fullName evidence="5">WDR31</fullName>
    </submittedName>
</protein>
<reference evidence="5" key="1">
    <citation type="submission" date="2020-06" db="EMBL/GenBank/DDBJ databases">
        <title>Draft genome of Bugula neritina, a colonial animal packing powerful symbionts and potential medicines.</title>
        <authorList>
            <person name="Rayko M."/>
        </authorList>
    </citation>
    <scope>NUCLEOTIDE SEQUENCE [LARGE SCALE GENOMIC DNA]</scope>
    <source>
        <strain evidence="5">Kwan_BN1</strain>
    </source>
</reference>
<dbReference type="Pfam" id="PF00400">
    <property type="entry name" value="WD40"/>
    <property type="match status" value="2"/>
</dbReference>
<dbReference type="InterPro" id="IPR019775">
    <property type="entry name" value="WD40_repeat_CS"/>
</dbReference>
<proteinExistence type="predicted"/>
<evidence type="ECO:0000256" key="2">
    <source>
        <dbReference type="ARBA" id="ARBA00022737"/>
    </source>
</evidence>
<evidence type="ECO:0000256" key="4">
    <source>
        <dbReference type="SAM" id="MobiDB-lite"/>
    </source>
</evidence>
<feature type="repeat" description="WD" evidence="3">
    <location>
        <begin position="138"/>
        <end position="180"/>
    </location>
</feature>
<evidence type="ECO:0000256" key="1">
    <source>
        <dbReference type="ARBA" id="ARBA00022574"/>
    </source>
</evidence>
<dbReference type="PROSITE" id="PS50294">
    <property type="entry name" value="WD_REPEATS_REGION"/>
    <property type="match status" value="1"/>
</dbReference>
<keyword evidence="2" id="KW-0677">Repeat</keyword>
<dbReference type="PANTHER" id="PTHR19869:SF1">
    <property type="entry name" value="WD REPEAT-CONTAINING PROTEIN 31"/>
    <property type="match status" value="1"/>
</dbReference>
<dbReference type="SMART" id="SM00320">
    <property type="entry name" value="WD40"/>
    <property type="match status" value="4"/>
</dbReference>
<accession>A0A7J7IS75</accession>
<name>A0A7J7IS75_BUGNE</name>
<dbReference type="SUPFAM" id="SSF50978">
    <property type="entry name" value="WD40 repeat-like"/>
    <property type="match status" value="1"/>
</dbReference>
<dbReference type="InterPro" id="IPR036322">
    <property type="entry name" value="WD40_repeat_dom_sf"/>
</dbReference>
<dbReference type="Gene3D" id="2.130.10.10">
    <property type="entry name" value="YVTN repeat-like/Quinoprotein amine dehydrogenase"/>
    <property type="match status" value="1"/>
</dbReference>
<dbReference type="PROSITE" id="PS50082">
    <property type="entry name" value="WD_REPEATS_2"/>
    <property type="match status" value="1"/>
</dbReference>